<name>A0ACC2V506_9TREE</name>
<evidence type="ECO:0000313" key="2">
    <source>
        <dbReference type="Proteomes" id="UP001241377"/>
    </source>
</evidence>
<dbReference type="Proteomes" id="UP001241377">
    <property type="component" value="Unassembled WGS sequence"/>
</dbReference>
<sequence>MPRAYTVLAPALAANALLDVSVPVAAQAPSEATIVRHYDLKPDAEQSPLGQIKRIAVGRGDADAQIVALADDTHRISLTSLPTPIPEEPEDDARELQIHAQFRVKPARKSDRWIGLEVLPTGVLSSLSSGQLTLHPFSSSGTTYTASVPSPLACLRTIPSTSSTGPSQMALAGKDVELSVWDIERTFAAGAKPKDDGSDGKSKKRKKGELEQGEIWRAKHLPNNNLSLQTPINYLSLCILPTSGSTLIAAGTKSGHVRKYDTRQRKYVADWKVAREGGVVTLEAGMHDNELFFVDASSHFGVLDTRTGRTLYTYSKQTATAYSVLPLPSTAGGGSTSGQQRVGMLSLSSDATVRLHTVTPPPKEAKGNVVKGEIVGMVGGVGIGTMAFSGFTDLPHPDNEEEEADGEDGTSEDDEDGENVWDDLKVVRGDSDDDDDQGEDSFSESSSEDEAEALKLKRKKTDGTSKPPLAKPKRSRK</sequence>
<proteinExistence type="predicted"/>
<organism evidence="1 2">
    <name type="scientific">Naganishia cerealis</name>
    <dbReference type="NCBI Taxonomy" id="610337"/>
    <lineage>
        <taxon>Eukaryota</taxon>
        <taxon>Fungi</taxon>
        <taxon>Dikarya</taxon>
        <taxon>Basidiomycota</taxon>
        <taxon>Agaricomycotina</taxon>
        <taxon>Tremellomycetes</taxon>
        <taxon>Filobasidiales</taxon>
        <taxon>Filobasidiaceae</taxon>
        <taxon>Naganishia</taxon>
    </lineage>
</organism>
<protein>
    <submittedName>
        <fullName evidence="1">Uncharacterized protein</fullName>
    </submittedName>
</protein>
<gene>
    <name evidence="1" type="ORF">QFC19_008050</name>
</gene>
<evidence type="ECO:0000313" key="1">
    <source>
        <dbReference type="EMBL" id="KAJ9094198.1"/>
    </source>
</evidence>
<accession>A0ACC2V506</accession>
<reference evidence="1" key="1">
    <citation type="submission" date="2023-04" db="EMBL/GenBank/DDBJ databases">
        <title>Draft Genome sequencing of Naganishia species isolated from polar environments using Oxford Nanopore Technology.</title>
        <authorList>
            <person name="Leo P."/>
            <person name="Venkateswaran K."/>
        </authorList>
    </citation>
    <scope>NUCLEOTIDE SEQUENCE</scope>
    <source>
        <strain evidence="1">MNA-CCFEE 5261</strain>
    </source>
</reference>
<keyword evidence="2" id="KW-1185">Reference proteome</keyword>
<dbReference type="EMBL" id="JASBWR010000114">
    <property type="protein sequence ID" value="KAJ9094198.1"/>
    <property type="molecule type" value="Genomic_DNA"/>
</dbReference>
<comment type="caution">
    <text evidence="1">The sequence shown here is derived from an EMBL/GenBank/DDBJ whole genome shotgun (WGS) entry which is preliminary data.</text>
</comment>